<name>A0ACC0B6X0_CATRO</name>
<comment type="caution">
    <text evidence="1">The sequence shown here is derived from an EMBL/GenBank/DDBJ whole genome shotgun (WGS) entry which is preliminary data.</text>
</comment>
<keyword evidence="2" id="KW-1185">Reference proteome</keyword>
<protein>
    <submittedName>
        <fullName evidence="1">Uncharacterized protein</fullName>
    </submittedName>
</protein>
<accession>A0ACC0B6X0</accession>
<proteinExistence type="predicted"/>
<gene>
    <name evidence="1" type="ORF">M9H77_18234</name>
</gene>
<evidence type="ECO:0000313" key="2">
    <source>
        <dbReference type="Proteomes" id="UP001060085"/>
    </source>
</evidence>
<dbReference type="EMBL" id="CM044704">
    <property type="protein sequence ID" value="KAI5668381.1"/>
    <property type="molecule type" value="Genomic_DNA"/>
</dbReference>
<evidence type="ECO:0000313" key="1">
    <source>
        <dbReference type="EMBL" id="KAI5668381.1"/>
    </source>
</evidence>
<organism evidence="1 2">
    <name type="scientific">Catharanthus roseus</name>
    <name type="common">Madagascar periwinkle</name>
    <name type="synonym">Vinca rosea</name>
    <dbReference type="NCBI Taxonomy" id="4058"/>
    <lineage>
        <taxon>Eukaryota</taxon>
        <taxon>Viridiplantae</taxon>
        <taxon>Streptophyta</taxon>
        <taxon>Embryophyta</taxon>
        <taxon>Tracheophyta</taxon>
        <taxon>Spermatophyta</taxon>
        <taxon>Magnoliopsida</taxon>
        <taxon>eudicotyledons</taxon>
        <taxon>Gunneridae</taxon>
        <taxon>Pentapetalae</taxon>
        <taxon>asterids</taxon>
        <taxon>lamiids</taxon>
        <taxon>Gentianales</taxon>
        <taxon>Apocynaceae</taxon>
        <taxon>Rauvolfioideae</taxon>
        <taxon>Vinceae</taxon>
        <taxon>Catharanthinae</taxon>
        <taxon>Catharanthus</taxon>
    </lineage>
</organism>
<dbReference type="Proteomes" id="UP001060085">
    <property type="component" value="Linkage Group LG04"/>
</dbReference>
<reference evidence="2" key="1">
    <citation type="journal article" date="2023" name="Nat. Plants">
        <title>Single-cell RNA sequencing provides a high-resolution roadmap for understanding the multicellular compartmentation of specialized metabolism.</title>
        <authorList>
            <person name="Sun S."/>
            <person name="Shen X."/>
            <person name="Li Y."/>
            <person name="Li Y."/>
            <person name="Wang S."/>
            <person name="Li R."/>
            <person name="Zhang H."/>
            <person name="Shen G."/>
            <person name="Guo B."/>
            <person name="Wei J."/>
            <person name="Xu J."/>
            <person name="St-Pierre B."/>
            <person name="Chen S."/>
            <person name="Sun C."/>
        </authorList>
    </citation>
    <scope>NUCLEOTIDE SEQUENCE [LARGE SCALE GENOMIC DNA]</scope>
</reference>
<sequence length="119" mass="13289">MAASTADTTVDALNDYFNGCSMKQFQLESVACQNFASAEEAHKKISSSSGYTSLFSGGETHPKTSRKNPFAKITETTREKPRPYLRHRVCSSSDEKETRTRDGAEYRRATEAVSRGRRL</sequence>